<evidence type="ECO:0000256" key="1">
    <source>
        <dbReference type="SAM" id="MobiDB-lite"/>
    </source>
</evidence>
<comment type="caution">
    <text evidence="2">The sequence shown here is derived from an EMBL/GenBank/DDBJ whole genome shotgun (WGS) entry which is preliminary data.</text>
</comment>
<evidence type="ECO:0000313" key="2">
    <source>
        <dbReference type="EMBL" id="THY25982.1"/>
    </source>
</evidence>
<dbReference type="InterPro" id="IPR022085">
    <property type="entry name" value="OpdG"/>
</dbReference>
<proteinExistence type="predicted"/>
<evidence type="ECO:0000313" key="3">
    <source>
        <dbReference type="Proteomes" id="UP000306584"/>
    </source>
</evidence>
<gene>
    <name evidence="2" type="ORF">D6D01_04667</name>
</gene>
<dbReference type="AlphaFoldDB" id="A0A4S9LB24"/>
<dbReference type="Proteomes" id="UP000306584">
    <property type="component" value="Unassembled WGS sequence"/>
</dbReference>
<dbReference type="EMBL" id="QZBD01000159">
    <property type="protein sequence ID" value="THY25982.1"/>
    <property type="molecule type" value="Genomic_DNA"/>
</dbReference>
<protein>
    <submittedName>
        <fullName evidence="2">Uncharacterized protein</fullName>
    </submittedName>
</protein>
<dbReference type="Pfam" id="PF12311">
    <property type="entry name" value="DUF3632"/>
    <property type="match status" value="1"/>
</dbReference>
<organism evidence="2 3">
    <name type="scientific">Aureobasidium pullulans</name>
    <name type="common">Black yeast</name>
    <name type="synonym">Pullularia pullulans</name>
    <dbReference type="NCBI Taxonomy" id="5580"/>
    <lineage>
        <taxon>Eukaryota</taxon>
        <taxon>Fungi</taxon>
        <taxon>Dikarya</taxon>
        <taxon>Ascomycota</taxon>
        <taxon>Pezizomycotina</taxon>
        <taxon>Dothideomycetes</taxon>
        <taxon>Dothideomycetidae</taxon>
        <taxon>Dothideales</taxon>
        <taxon>Saccotheciaceae</taxon>
        <taxon>Aureobasidium</taxon>
    </lineage>
</organism>
<name>A0A4S9LB24_AURPU</name>
<feature type="region of interest" description="Disordered" evidence="1">
    <location>
        <begin position="1"/>
        <end position="22"/>
    </location>
</feature>
<sequence>MPSRQEWATAARKEIQQSTSDLDNKQEDFKAVEVIKSFLHGEFSAFRAAHRIAGIYEPRLKTRQRGDVEALWGHISQAAKSIDEAASLKLAGLMASLQGQPDVVDTSGKAVGCGNQVLWRDLPNWGRVFWEYGIDIDPPDGNDAEWHAQAPQLLNATIFAATLMAKTNNKPNMYLHASIAMVEALEKPYDETRESKEEWRMYIPPAATWIPIAGMMIRKFCFMEMLPDDVNQHVIRARWGGRTFCPERWTFWKERFLELSKDGGIDERCRQFAIEAVEAMEELDATE</sequence>
<accession>A0A4S9LB24</accession>
<dbReference type="PANTHER" id="PTHR38797">
    <property type="entry name" value="NUCLEAR PORE COMPLEX PROTEIN NUP85-RELATED"/>
    <property type="match status" value="1"/>
</dbReference>
<reference evidence="2 3" key="1">
    <citation type="submission" date="2018-10" db="EMBL/GenBank/DDBJ databases">
        <title>Fifty Aureobasidium pullulans genomes reveal a recombining polyextremotolerant generalist.</title>
        <authorList>
            <person name="Gostincar C."/>
            <person name="Turk M."/>
            <person name="Zajc J."/>
            <person name="Gunde-Cimerman N."/>
        </authorList>
    </citation>
    <scope>NUCLEOTIDE SEQUENCE [LARGE SCALE GENOMIC DNA]</scope>
    <source>
        <strain evidence="2 3">EXF-6604</strain>
    </source>
</reference>
<dbReference type="PANTHER" id="PTHR38797:SF4">
    <property type="entry name" value="NUCLEAR PORE COMPLEX PROTEIN NUP85"/>
    <property type="match status" value="1"/>
</dbReference>
<dbReference type="InterPro" id="IPR053204">
    <property type="entry name" value="Oxopyrrolidines_Biosynth-assoc"/>
</dbReference>